<reference evidence="1" key="1">
    <citation type="journal article" date="2021" name="Proc. Natl. Acad. Sci. U.S.A.">
        <title>A Catalog of Tens of Thousands of Viruses from Human Metagenomes Reveals Hidden Associations with Chronic Diseases.</title>
        <authorList>
            <person name="Tisza M.J."/>
            <person name="Buck C.B."/>
        </authorList>
    </citation>
    <scope>NUCLEOTIDE SEQUENCE</scope>
    <source>
        <strain evidence="1">CtEIp38</strain>
    </source>
</reference>
<evidence type="ECO:0000313" key="1">
    <source>
        <dbReference type="EMBL" id="DAE17275.1"/>
    </source>
</evidence>
<sequence>MRVITIVVEKASDGYFWCRTAEEINGNTMLSGCGKTVADAKRDLLECYKEAKADAEESGEVFEDVEFTYTFDLVSFFNYFSFLNVTDIAKRAGINPSLMRQYASGLKNAGEKTYNRLAECIGNITKELTAASF</sequence>
<organism evidence="1">
    <name type="scientific">Siphoviridae sp. ctEIp38</name>
    <dbReference type="NCBI Taxonomy" id="2825394"/>
    <lineage>
        <taxon>Viruses</taxon>
        <taxon>Duplodnaviria</taxon>
        <taxon>Heunggongvirae</taxon>
        <taxon>Uroviricota</taxon>
        <taxon>Caudoviricetes</taxon>
    </lineage>
</organism>
<dbReference type="EMBL" id="BK015638">
    <property type="protein sequence ID" value="DAE17275.1"/>
    <property type="molecule type" value="Genomic_DNA"/>
</dbReference>
<proteinExistence type="predicted"/>
<protein>
    <submittedName>
        <fullName evidence="1">Antitoxin</fullName>
    </submittedName>
</protein>
<name>A0A8S5QEH3_9CAUD</name>
<accession>A0A8S5QEH3</accession>